<reference evidence="2 3" key="1">
    <citation type="submission" date="2022-04" db="EMBL/GenBank/DDBJ databases">
        <title>Genome draft of Actinomadura sp. ATCC 31491.</title>
        <authorList>
            <person name="Shi X."/>
            <person name="Du Y."/>
        </authorList>
    </citation>
    <scope>NUCLEOTIDE SEQUENCE [LARGE SCALE GENOMIC DNA]</scope>
    <source>
        <strain evidence="2 3">ATCC 31491</strain>
    </source>
</reference>
<accession>A0ABT0G8E4</accession>
<evidence type="ECO:0000313" key="2">
    <source>
        <dbReference type="EMBL" id="MCK2220530.1"/>
    </source>
</evidence>
<keyword evidence="3" id="KW-1185">Reference proteome</keyword>
<dbReference type="Proteomes" id="UP001317259">
    <property type="component" value="Unassembled WGS sequence"/>
</dbReference>
<gene>
    <name evidence="2" type="ORF">MF672_043025</name>
</gene>
<evidence type="ECO:0000256" key="1">
    <source>
        <dbReference type="SAM" id="MobiDB-lite"/>
    </source>
</evidence>
<protein>
    <submittedName>
        <fullName evidence="2">Uncharacterized protein</fullName>
    </submittedName>
</protein>
<proteinExistence type="predicted"/>
<comment type="caution">
    <text evidence="2">The sequence shown here is derived from an EMBL/GenBank/DDBJ whole genome shotgun (WGS) entry which is preliminary data.</text>
</comment>
<organism evidence="2 3">
    <name type="scientific">Actinomadura luzonensis</name>
    <dbReference type="NCBI Taxonomy" id="2805427"/>
    <lineage>
        <taxon>Bacteria</taxon>
        <taxon>Bacillati</taxon>
        <taxon>Actinomycetota</taxon>
        <taxon>Actinomycetes</taxon>
        <taxon>Streptosporangiales</taxon>
        <taxon>Thermomonosporaceae</taxon>
        <taxon>Actinomadura</taxon>
    </lineage>
</organism>
<name>A0ABT0G8E4_9ACTN</name>
<feature type="compositionally biased region" description="Low complexity" evidence="1">
    <location>
        <begin position="1"/>
        <end position="14"/>
    </location>
</feature>
<sequence>MLPYLSCSSSASTTSPPPPATYASIASSSAADRTGLPWPVVRSQRSPDGCAITRTSCPASTSGWSVPEVRAVTVCPRWRSRAAARA</sequence>
<feature type="region of interest" description="Disordered" evidence="1">
    <location>
        <begin position="1"/>
        <end position="26"/>
    </location>
</feature>
<dbReference type="EMBL" id="JAKRKC020000002">
    <property type="protein sequence ID" value="MCK2220530.1"/>
    <property type="molecule type" value="Genomic_DNA"/>
</dbReference>
<evidence type="ECO:0000313" key="3">
    <source>
        <dbReference type="Proteomes" id="UP001317259"/>
    </source>
</evidence>